<evidence type="ECO:0000313" key="2">
    <source>
        <dbReference type="Proteomes" id="UP000827872"/>
    </source>
</evidence>
<protein>
    <submittedName>
        <fullName evidence="1">Uncharacterized protein</fullName>
    </submittedName>
</protein>
<name>A0ACB8FXK5_9SAUR</name>
<comment type="caution">
    <text evidence="1">The sequence shown here is derived from an EMBL/GenBank/DDBJ whole genome shotgun (WGS) entry which is preliminary data.</text>
</comment>
<gene>
    <name evidence="1" type="ORF">K3G42_009841</name>
</gene>
<sequence>MESAKDVGGSEVVEEAAPAASLDSWIQRTFDQMFGASSFSLPLPPGQPVTILAVERYMADIPSPGTPTRPTASGSRIHVAPWPSYCYDVTITDGVYREKCLLAPELNRLVHKNALRCGLHVEVIQCSYMYNERKLCNSFLCIEQLRIVGVTDVDTSQRQKEYKAKPDMPLKGTKKHYLSLWNNEDPYGDIWIEKKISENVCVNESKLISLAHLEMNWTTKMNFQPLLVRVLHKARLRYYGKPNTKVDVPYQAYFEVADHSGMMSMILWNSLCLEWYNSMEIGTVLLLEQYAVKTSYPFKTQPTPGDLHMKRFSSIEICLNIRDPPTKIHIIPENKVKKEWKLPEAIYRFITRSELDDVPDNHCCDIIGLVKYVGRTERTRKRDHGEDFWIHRWVHAVDGTSEEPFVLELFATSQPEIFEQIHPMTYLVCTQMRVIRDRVEGGSCTVYLTTSNESQMFITGWHKGQPYTKDTKVKSFIQWIKTQKEDDHMGKTAIGGYYPFPPVPETFSKYCKNSKVESVLTTISEMEKEIESLHYRERKRIAIQGIISAIRYVSCGGTSQDASGVEAIQVNKEPLFQSSVSKSSPLKEGRKTFQQLKETNSVQRSSPSVQEQQYRVTRKSAAKRKSEPVETRDCPAVKSPYFTRTAGKNIMLHKDLKENCLSKKESQEVKELTQPSRTGNNEKSSVAETVQAERTCHNPWQSALWTAVKDKLTQHLRYSRVFPESFPCKFDYTHKEFLMRQYNLQATKCKPKNWPTNEGTDCFENTCPLEYYEVAILGINHDIAVDVAFLPVCGPEGSHSFQAEDVLNDALLTSMSGQREVVNKQDEVVKAAADLEKQHVICILDVCSLSEDKVEVFLNKVHKIQL</sequence>
<proteinExistence type="predicted"/>
<evidence type="ECO:0000313" key="1">
    <source>
        <dbReference type="EMBL" id="KAH8011822.1"/>
    </source>
</evidence>
<dbReference type="Proteomes" id="UP000827872">
    <property type="component" value="Linkage Group LG13"/>
</dbReference>
<reference evidence="1" key="1">
    <citation type="submission" date="2021-08" db="EMBL/GenBank/DDBJ databases">
        <title>The first chromosome-level gecko genome reveals the dynamic sex chromosomes of Neotropical dwarf geckos (Sphaerodactylidae: Sphaerodactylus).</title>
        <authorList>
            <person name="Pinto B.J."/>
            <person name="Keating S.E."/>
            <person name="Gamble T."/>
        </authorList>
    </citation>
    <scope>NUCLEOTIDE SEQUENCE</scope>
    <source>
        <strain evidence="1">TG3544</strain>
    </source>
</reference>
<dbReference type="EMBL" id="CM037626">
    <property type="protein sequence ID" value="KAH8011822.1"/>
    <property type="molecule type" value="Genomic_DNA"/>
</dbReference>
<keyword evidence="2" id="KW-1185">Reference proteome</keyword>
<accession>A0ACB8FXK5</accession>
<organism evidence="1 2">
    <name type="scientific">Sphaerodactylus townsendi</name>
    <dbReference type="NCBI Taxonomy" id="933632"/>
    <lineage>
        <taxon>Eukaryota</taxon>
        <taxon>Metazoa</taxon>
        <taxon>Chordata</taxon>
        <taxon>Craniata</taxon>
        <taxon>Vertebrata</taxon>
        <taxon>Euteleostomi</taxon>
        <taxon>Lepidosauria</taxon>
        <taxon>Squamata</taxon>
        <taxon>Bifurcata</taxon>
        <taxon>Gekkota</taxon>
        <taxon>Sphaerodactylidae</taxon>
        <taxon>Sphaerodactylus</taxon>
    </lineage>
</organism>